<dbReference type="PROSITE" id="PS51318">
    <property type="entry name" value="TAT"/>
    <property type="match status" value="1"/>
</dbReference>
<feature type="signal peptide" evidence="1">
    <location>
        <begin position="1"/>
        <end position="32"/>
    </location>
</feature>
<dbReference type="InterPro" id="IPR006311">
    <property type="entry name" value="TAT_signal"/>
</dbReference>
<dbReference type="Gene3D" id="2.60.40.1650">
    <property type="entry name" value="Porin MspA (Ig-like beta-sandwich domain)"/>
    <property type="match status" value="1"/>
</dbReference>
<dbReference type="InterPro" id="IPR015286">
    <property type="entry name" value="Porin_fam_mycobact-type"/>
</dbReference>
<evidence type="ECO:0000313" key="3">
    <source>
        <dbReference type="Proteomes" id="UP000550729"/>
    </source>
</evidence>
<reference evidence="2 3" key="1">
    <citation type="submission" date="2020-04" db="EMBL/GenBank/DDBJ databases">
        <title>Gordonia sp. nov. TBRC 11910.</title>
        <authorList>
            <person name="Suriyachadkun C."/>
        </authorList>
    </citation>
    <scope>NUCLEOTIDE SEQUENCE [LARGE SCALE GENOMIC DNA]</scope>
    <source>
        <strain evidence="2 3">TBRC 11910</strain>
    </source>
</reference>
<accession>A0A848KSE9</accession>
<name>A0A848KSE9_9ACTN</name>
<sequence length="218" mass="22074">MARFSLRRTLALLAATAAVAAPAALAPTTANAAPLPGGYAARTLDDGTRVTVRLVGEKVGLQGASVAATPTTREGWLSGTVLVTVNGKTVKYAAVTPGYDVGCQVNFSGGGASTGAGADTQGATNNVNAGGAVTLGPGKATWIPVINTTSGESTAYKYYTVNTYTFTGPTGSVTYSQQPFRLNGCAGYASARARIIVEVSTASVRTWVTLIGQQFSLG</sequence>
<evidence type="ECO:0000313" key="2">
    <source>
        <dbReference type="EMBL" id="NMO01606.1"/>
    </source>
</evidence>
<organism evidence="2 3">
    <name type="scientific">Gordonia asplenii</name>
    <dbReference type="NCBI Taxonomy" id="2725283"/>
    <lineage>
        <taxon>Bacteria</taxon>
        <taxon>Bacillati</taxon>
        <taxon>Actinomycetota</taxon>
        <taxon>Actinomycetes</taxon>
        <taxon>Mycobacteriales</taxon>
        <taxon>Gordoniaceae</taxon>
        <taxon>Gordonia</taxon>
    </lineage>
</organism>
<evidence type="ECO:0000256" key="1">
    <source>
        <dbReference type="SAM" id="SignalP"/>
    </source>
</evidence>
<dbReference type="RefSeq" id="WP_170194099.1">
    <property type="nucleotide sequence ID" value="NZ_JABBNB010000008.1"/>
</dbReference>
<comment type="caution">
    <text evidence="2">The sequence shown here is derived from an EMBL/GenBank/DDBJ whole genome shotgun (WGS) entry which is preliminary data.</text>
</comment>
<dbReference type="Pfam" id="PF09203">
    <property type="entry name" value="MspA"/>
    <property type="match status" value="1"/>
</dbReference>
<dbReference type="EMBL" id="JABBNB010000008">
    <property type="protein sequence ID" value="NMO01606.1"/>
    <property type="molecule type" value="Genomic_DNA"/>
</dbReference>
<dbReference type="Proteomes" id="UP000550729">
    <property type="component" value="Unassembled WGS sequence"/>
</dbReference>
<feature type="chain" id="PRO_5032271778" description="MspA protein" evidence="1">
    <location>
        <begin position="33"/>
        <end position="218"/>
    </location>
</feature>
<gene>
    <name evidence="2" type="ORF">HH308_10315</name>
</gene>
<protein>
    <recommendedName>
        <fullName evidence="4">MspA protein</fullName>
    </recommendedName>
</protein>
<evidence type="ECO:0008006" key="4">
    <source>
        <dbReference type="Google" id="ProtNLM"/>
    </source>
</evidence>
<keyword evidence="1" id="KW-0732">Signal</keyword>
<keyword evidence="3" id="KW-1185">Reference proteome</keyword>
<proteinExistence type="predicted"/>
<dbReference type="AlphaFoldDB" id="A0A848KSE9"/>